<gene>
    <name evidence="3" type="ORF">NP590_02860</name>
</gene>
<dbReference type="SUPFAM" id="SSF52833">
    <property type="entry name" value="Thioredoxin-like"/>
    <property type="match status" value="1"/>
</dbReference>
<sequence>MAIIHFYEKPGCFNNTRQKQLLVSAGHLLIVHDMLQYPWVDNRQRLRSFFADLPVAQWFNPSAPAIKSGEIDPAGATESQAIDWMVANPILIRRPLLEVDGRRRAGFDADNIDAWIGLAEAKPDTAIDLETCPKLHRAKACQP</sequence>
<dbReference type="Gene3D" id="3.40.30.10">
    <property type="entry name" value="Glutaredoxin"/>
    <property type="match status" value="1"/>
</dbReference>
<dbReference type="InterPro" id="IPR006660">
    <property type="entry name" value="Arsenate_reductase-like"/>
</dbReference>
<evidence type="ECO:0000313" key="4">
    <source>
        <dbReference type="Proteomes" id="UP001524499"/>
    </source>
</evidence>
<accession>A0ABT1TCQ9</accession>
<keyword evidence="4" id="KW-1185">Reference proteome</keyword>
<comment type="similarity">
    <text evidence="1 2">Belongs to the ArsC family.</text>
</comment>
<name>A0ABT1TCQ9_9GAMM</name>
<dbReference type="NCBIfam" id="TIGR01616">
    <property type="entry name" value="nitro_assoc"/>
    <property type="match status" value="1"/>
</dbReference>
<dbReference type="EMBL" id="JANIBJ010000003">
    <property type="protein sequence ID" value="MCQ8103036.1"/>
    <property type="molecule type" value="Genomic_DNA"/>
</dbReference>
<evidence type="ECO:0000256" key="2">
    <source>
        <dbReference type="PROSITE-ProRule" id="PRU01282"/>
    </source>
</evidence>
<dbReference type="PROSITE" id="PS51353">
    <property type="entry name" value="ARSC"/>
    <property type="match status" value="1"/>
</dbReference>
<dbReference type="Proteomes" id="UP001524499">
    <property type="component" value="Unassembled WGS sequence"/>
</dbReference>
<organism evidence="3 4">
    <name type="scientific">Methylomonas subterranea</name>
    <dbReference type="NCBI Taxonomy" id="2952225"/>
    <lineage>
        <taxon>Bacteria</taxon>
        <taxon>Pseudomonadati</taxon>
        <taxon>Pseudomonadota</taxon>
        <taxon>Gammaproteobacteria</taxon>
        <taxon>Methylococcales</taxon>
        <taxon>Methylococcaceae</taxon>
        <taxon>Methylomonas</taxon>
    </lineage>
</organism>
<reference evidence="3 4" key="1">
    <citation type="submission" date="2022-07" db="EMBL/GenBank/DDBJ databases">
        <title>Methylomonas rivi sp. nov., Methylomonas rosea sp. nov., Methylomonas aureus sp. nov. and Methylomonas subterranea sp. nov., four novel methanotrophs isolated from a freshwater creek and the deep terrestrial subsurface.</title>
        <authorList>
            <person name="Abin C."/>
            <person name="Sankaranarayanan K."/>
            <person name="Garner C."/>
            <person name="Sindelar R."/>
            <person name="Kotary K."/>
            <person name="Garner R."/>
            <person name="Barclay S."/>
            <person name="Lawson P."/>
            <person name="Krumholz L."/>
        </authorList>
    </citation>
    <scope>NUCLEOTIDE SEQUENCE [LARGE SCALE GENOMIC DNA]</scope>
    <source>
        <strain evidence="3 4">SURF-2</strain>
    </source>
</reference>
<evidence type="ECO:0000313" key="3">
    <source>
        <dbReference type="EMBL" id="MCQ8103036.1"/>
    </source>
</evidence>
<dbReference type="Pfam" id="PF03960">
    <property type="entry name" value="ArsC"/>
    <property type="match status" value="1"/>
</dbReference>
<protein>
    <submittedName>
        <fullName evidence="3">Nitrogenase-associated protein</fullName>
    </submittedName>
</protein>
<dbReference type="InterPro" id="IPR006503">
    <property type="entry name" value="Nase-assoc"/>
</dbReference>
<evidence type="ECO:0000256" key="1">
    <source>
        <dbReference type="ARBA" id="ARBA00007198"/>
    </source>
</evidence>
<dbReference type="InterPro" id="IPR036249">
    <property type="entry name" value="Thioredoxin-like_sf"/>
</dbReference>
<proteinExistence type="inferred from homology"/>
<comment type="caution">
    <text evidence="3">The sequence shown here is derived from an EMBL/GenBank/DDBJ whole genome shotgun (WGS) entry which is preliminary data.</text>
</comment>
<dbReference type="CDD" id="cd03033">
    <property type="entry name" value="ArsC_15kD"/>
    <property type="match status" value="1"/>
</dbReference>
<dbReference type="RefSeq" id="WP_256600692.1">
    <property type="nucleotide sequence ID" value="NZ_JANIBJ010000003.1"/>
</dbReference>